<organism evidence="13 14">
    <name type="scientific">Marine Group III euryarchaeote</name>
    <dbReference type="NCBI Taxonomy" id="2173149"/>
    <lineage>
        <taxon>Archaea</taxon>
        <taxon>Methanobacteriati</taxon>
        <taxon>Thermoplasmatota</taxon>
        <taxon>Thermoplasmata</taxon>
        <taxon>Candidatus Thermoprofundales</taxon>
    </lineage>
</organism>
<dbReference type="Gene3D" id="3.30.70.270">
    <property type="match status" value="1"/>
</dbReference>
<proteinExistence type="inferred from homology"/>
<keyword evidence="2 11" id="KW-0808">Transferase</keyword>
<comment type="subcellular location">
    <subcellularLocation>
        <location evidence="11">Cytoplasm</location>
    </subcellularLocation>
</comment>
<evidence type="ECO:0000256" key="2">
    <source>
        <dbReference type="ARBA" id="ARBA00022679"/>
    </source>
</evidence>
<dbReference type="SUPFAM" id="SSF100879">
    <property type="entry name" value="Lesion bypass DNA polymerase (Y-family), little finger domain"/>
    <property type="match status" value="1"/>
</dbReference>
<evidence type="ECO:0000256" key="6">
    <source>
        <dbReference type="ARBA" id="ARBA00022763"/>
    </source>
</evidence>
<feature type="binding site" evidence="11">
    <location>
        <position position="40"/>
    </location>
    <ligand>
        <name>Mg(2+)</name>
        <dbReference type="ChEBI" id="CHEBI:18420"/>
    </ligand>
</feature>
<dbReference type="Proteomes" id="UP000589516">
    <property type="component" value="Unassembled WGS sequence"/>
</dbReference>
<comment type="catalytic activity">
    <reaction evidence="10 11">
        <text>DNA(n) + a 2'-deoxyribonucleoside 5'-triphosphate = DNA(n+1) + diphosphate</text>
        <dbReference type="Rhea" id="RHEA:22508"/>
        <dbReference type="Rhea" id="RHEA-COMP:17339"/>
        <dbReference type="Rhea" id="RHEA-COMP:17340"/>
        <dbReference type="ChEBI" id="CHEBI:33019"/>
        <dbReference type="ChEBI" id="CHEBI:61560"/>
        <dbReference type="ChEBI" id="CHEBI:173112"/>
        <dbReference type="EC" id="2.7.7.7"/>
    </reaction>
</comment>
<comment type="function">
    <text evidence="11">Poorly processive, error-prone DNA polymerase involved in untargeted mutagenesis. Copies undamaged DNA at stalled replication forks, which arise in vivo from mismatched or misaligned primer ends. These misaligned primers can be extended by PolIV. Exhibits no 3'-5' exonuclease (proofreading) activity. May be involved in translesional synthesis.</text>
</comment>
<sequence>MRSLAHGSSSIARRQSGGLKVMCSRASPTMEWPRAILHLDMDAFFVNVHLLDHPEDRGIPLAIGGKPGTRGVVASASYEARQHGVRSAMPATQAQRRCPELKFGAPDWERIEGCSREVMRRLAEFGPLEPLSVDEAFVDLGEAAVPEKLVPRVRKYISSETKLPASVGLATCKLVAKVASDFEKPEGCTIVPPGGEAQFLAPLPVRRLYGVGPKTGAALGKLGIETCGELAQADVQALLPAFGNYGAVLRQLAHGIDTRPVDPSPWERKQISAERTFAQDVYDREPLLAALAKLCEQVTGELARSGRTGRTVTLKLRWADFTTITRQRTLPGEIAVAADILRAATALLDRNWAAGQPVRLLGVGVSRLGTRAQTRLGEF</sequence>
<keyword evidence="11" id="KW-0238">DNA-binding</keyword>
<dbReference type="PANTHER" id="PTHR11076:SF33">
    <property type="entry name" value="DNA POLYMERASE KAPPA"/>
    <property type="match status" value="1"/>
</dbReference>
<evidence type="ECO:0000256" key="1">
    <source>
        <dbReference type="ARBA" id="ARBA00010945"/>
    </source>
</evidence>
<dbReference type="GO" id="GO:0009432">
    <property type="term" value="P:SOS response"/>
    <property type="evidence" value="ECO:0007669"/>
    <property type="project" value="TreeGrafter"/>
</dbReference>
<keyword evidence="7 11" id="KW-0460">Magnesium</keyword>
<dbReference type="InterPro" id="IPR050116">
    <property type="entry name" value="DNA_polymerase-Y"/>
</dbReference>
<feature type="site" description="Substrate discrimination" evidence="11">
    <location>
        <position position="45"/>
    </location>
</feature>
<dbReference type="InterPro" id="IPR036775">
    <property type="entry name" value="DNA_pol_Y-fam_lit_finger_sf"/>
</dbReference>
<dbReference type="GO" id="GO:0003887">
    <property type="term" value="F:DNA-directed DNA polymerase activity"/>
    <property type="evidence" value="ECO:0007669"/>
    <property type="project" value="UniProtKB-UniRule"/>
</dbReference>
<dbReference type="InterPro" id="IPR017961">
    <property type="entry name" value="DNA_pol_Y-fam_little_finger"/>
</dbReference>
<keyword evidence="5 11" id="KW-0479">Metal-binding</keyword>
<dbReference type="GO" id="GO:0003684">
    <property type="term" value="F:damaged DNA binding"/>
    <property type="evidence" value="ECO:0007669"/>
    <property type="project" value="InterPro"/>
</dbReference>
<evidence type="ECO:0000256" key="7">
    <source>
        <dbReference type="ARBA" id="ARBA00022842"/>
    </source>
</evidence>
<evidence type="ECO:0000313" key="14">
    <source>
        <dbReference type="Proteomes" id="UP000589516"/>
    </source>
</evidence>
<dbReference type="GO" id="GO:0006261">
    <property type="term" value="P:DNA-templated DNA replication"/>
    <property type="evidence" value="ECO:0007669"/>
    <property type="project" value="UniProtKB-UniRule"/>
</dbReference>
<evidence type="ECO:0000256" key="4">
    <source>
        <dbReference type="ARBA" id="ARBA00022705"/>
    </source>
</evidence>
<keyword evidence="9 11" id="KW-0234">DNA repair</keyword>
<feature type="active site" evidence="11">
    <location>
        <position position="135"/>
    </location>
</feature>
<evidence type="ECO:0000256" key="3">
    <source>
        <dbReference type="ARBA" id="ARBA00022695"/>
    </source>
</evidence>
<dbReference type="InterPro" id="IPR024728">
    <property type="entry name" value="PolY_HhH_motif"/>
</dbReference>
<gene>
    <name evidence="13" type="primary">dinB</name>
    <name evidence="11" type="synonym">dbh</name>
    <name evidence="13" type="ORF">EYQ16_05535</name>
</gene>
<comment type="cofactor">
    <cofactor evidence="11">
        <name>Mg(2+)</name>
        <dbReference type="ChEBI" id="CHEBI:18420"/>
    </cofactor>
    <text evidence="11">Binds 2 magnesium ions per subunit.</text>
</comment>
<dbReference type="GO" id="GO:0042276">
    <property type="term" value="P:error-prone translesion synthesis"/>
    <property type="evidence" value="ECO:0007669"/>
    <property type="project" value="TreeGrafter"/>
</dbReference>
<dbReference type="PANTHER" id="PTHR11076">
    <property type="entry name" value="DNA REPAIR POLYMERASE UMUC / TRANSFERASE FAMILY MEMBER"/>
    <property type="match status" value="1"/>
</dbReference>
<dbReference type="Gene3D" id="1.10.150.20">
    <property type="entry name" value="5' to 3' exonuclease, C-terminal subdomain"/>
    <property type="match status" value="1"/>
</dbReference>
<dbReference type="Pfam" id="PF11798">
    <property type="entry name" value="IMS_HHH"/>
    <property type="match status" value="1"/>
</dbReference>
<evidence type="ECO:0000256" key="8">
    <source>
        <dbReference type="ARBA" id="ARBA00022932"/>
    </source>
</evidence>
<keyword evidence="6 11" id="KW-0227">DNA damage</keyword>
<dbReference type="CDD" id="cd03586">
    <property type="entry name" value="PolY_Pol_IV_kappa"/>
    <property type="match status" value="1"/>
</dbReference>
<comment type="similarity">
    <text evidence="1 11">Belongs to the DNA polymerase type-Y family.</text>
</comment>
<dbReference type="EC" id="2.7.7.7" evidence="11"/>
<dbReference type="PROSITE" id="PS50173">
    <property type="entry name" value="UMUC"/>
    <property type="match status" value="1"/>
</dbReference>
<dbReference type="AlphaFoldDB" id="A0A7C7ZFR3"/>
<name>A0A7C7ZFR3_9ARCH</name>
<keyword evidence="11" id="KW-0515">Mutator protein</keyword>
<keyword evidence="11" id="KW-0963">Cytoplasm</keyword>
<dbReference type="InterPro" id="IPR001126">
    <property type="entry name" value="UmuC"/>
</dbReference>
<dbReference type="GO" id="GO:0005829">
    <property type="term" value="C:cytosol"/>
    <property type="evidence" value="ECO:0007669"/>
    <property type="project" value="TreeGrafter"/>
</dbReference>
<dbReference type="HAMAP" id="MF_01113">
    <property type="entry name" value="DNApol_IV"/>
    <property type="match status" value="1"/>
</dbReference>
<dbReference type="Pfam" id="PF11799">
    <property type="entry name" value="IMS_C"/>
    <property type="match status" value="1"/>
</dbReference>
<dbReference type="Gene3D" id="3.40.1170.60">
    <property type="match status" value="1"/>
</dbReference>
<dbReference type="Pfam" id="PF00817">
    <property type="entry name" value="IMS"/>
    <property type="match status" value="1"/>
</dbReference>
<dbReference type="SUPFAM" id="SSF56672">
    <property type="entry name" value="DNA/RNA polymerases"/>
    <property type="match status" value="1"/>
</dbReference>
<reference evidence="14" key="1">
    <citation type="journal article" date="2019" name="bioRxiv">
        <title>Genome diversification in globally distributed novel marine Proteobacteria is linked to environmental adaptation.</title>
        <authorList>
            <person name="Zhou Z."/>
            <person name="Tran P.Q."/>
            <person name="Kieft K."/>
            <person name="Anantharaman K."/>
        </authorList>
    </citation>
    <scope>NUCLEOTIDE SEQUENCE [LARGE SCALE GENOMIC DNA]</scope>
</reference>
<accession>A0A7C7ZFR3</accession>
<dbReference type="Gene3D" id="3.30.1490.100">
    <property type="entry name" value="DNA polymerase, Y-family, little finger domain"/>
    <property type="match status" value="1"/>
</dbReference>
<evidence type="ECO:0000259" key="12">
    <source>
        <dbReference type="PROSITE" id="PS50173"/>
    </source>
</evidence>
<comment type="caution">
    <text evidence="13">The sequence shown here is derived from an EMBL/GenBank/DDBJ whole genome shotgun (WGS) entry which is preliminary data.</text>
</comment>
<feature type="binding site" evidence="11">
    <location>
        <position position="134"/>
    </location>
    <ligand>
        <name>Mg(2+)</name>
        <dbReference type="ChEBI" id="CHEBI:18420"/>
    </ligand>
</feature>
<dbReference type="EMBL" id="DUAV01000034">
    <property type="protein sequence ID" value="HIG63957.1"/>
    <property type="molecule type" value="Genomic_DNA"/>
</dbReference>
<evidence type="ECO:0000256" key="10">
    <source>
        <dbReference type="ARBA" id="ARBA00049244"/>
    </source>
</evidence>
<feature type="domain" description="UmuC" evidence="12">
    <location>
        <begin position="36"/>
        <end position="212"/>
    </location>
</feature>
<keyword evidence="8 11" id="KW-0239">DNA-directed DNA polymerase</keyword>
<protein>
    <recommendedName>
        <fullName evidence="11">DNA polymerase IV</fullName>
        <shortName evidence="11">Pol IV</shortName>
        <ecNumber evidence="11">2.7.7.7</ecNumber>
    </recommendedName>
</protein>
<dbReference type="InterPro" id="IPR043502">
    <property type="entry name" value="DNA/RNA_pol_sf"/>
</dbReference>
<evidence type="ECO:0000256" key="11">
    <source>
        <dbReference type="HAMAP-Rule" id="MF_01113"/>
    </source>
</evidence>
<dbReference type="InterPro" id="IPR022880">
    <property type="entry name" value="DNApol_IV"/>
</dbReference>
<dbReference type="GO" id="GO:0006281">
    <property type="term" value="P:DNA repair"/>
    <property type="evidence" value="ECO:0007669"/>
    <property type="project" value="UniProtKB-UniRule"/>
</dbReference>
<comment type="subunit">
    <text evidence="11">Monomer.</text>
</comment>
<evidence type="ECO:0000313" key="13">
    <source>
        <dbReference type="EMBL" id="HIG63957.1"/>
    </source>
</evidence>
<evidence type="ECO:0000256" key="5">
    <source>
        <dbReference type="ARBA" id="ARBA00022723"/>
    </source>
</evidence>
<dbReference type="InterPro" id="IPR043128">
    <property type="entry name" value="Rev_trsase/Diguanyl_cyclase"/>
</dbReference>
<keyword evidence="3 11" id="KW-0548">Nucleotidyltransferase</keyword>
<evidence type="ECO:0000256" key="9">
    <source>
        <dbReference type="ARBA" id="ARBA00023204"/>
    </source>
</evidence>
<dbReference type="FunFam" id="3.30.1490.100:FF:000004">
    <property type="entry name" value="DNA polymerase IV"/>
    <property type="match status" value="1"/>
</dbReference>
<dbReference type="NCBIfam" id="NF002677">
    <property type="entry name" value="PRK02406.1"/>
    <property type="match status" value="1"/>
</dbReference>
<keyword evidence="4 11" id="KW-0235">DNA replication</keyword>
<dbReference type="GO" id="GO:0000287">
    <property type="term" value="F:magnesium ion binding"/>
    <property type="evidence" value="ECO:0007669"/>
    <property type="project" value="UniProtKB-UniRule"/>
</dbReference>